<evidence type="ECO:0000256" key="3">
    <source>
        <dbReference type="ARBA" id="ARBA00022692"/>
    </source>
</evidence>
<comment type="subcellular location">
    <subcellularLocation>
        <location evidence="1">Cell membrane</location>
        <topology evidence="1">Multi-pass membrane protein</topology>
    </subcellularLocation>
</comment>
<evidence type="ECO:0000256" key="5">
    <source>
        <dbReference type="ARBA" id="ARBA00023136"/>
    </source>
</evidence>
<keyword evidence="4 6" id="KW-1133">Transmembrane helix</keyword>
<dbReference type="Pfam" id="PF02653">
    <property type="entry name" value="BPD_transp_2"/>
    <property type="match status" value="1"/>
</dbReference>
<gene>
    <name evidence="7" type="ORF">CEJ42_23265</name>
</gene>
<protein>
    <submittedName>
        <fullName evidence="7">ABC transporter permease</fullName>
    </submittedName>
</protein>
<feature type="transmembrane region" description="Helical" evidence="6">
    <location>
        <begin position="316"/>
        <end position="335"/>
    </location>
</feature>
<keyword evidence="3 6" id="KW-0812">Transmembrane</keyword>
<dbReference type="Proteomes" id="UP000197596">
    <property type="component" value="Unassembled WGS sequence"/>
</dbReference>
<sequence length="390" mass="40184">MTSVPAPEPAAQSAPPASAAVPPYLRLRAALLHAAAPALPTLCALAGTLLLFVLFLLLQGRPAGEACLLIYQGAFGTMFAWQNTLQRAAPLLLTALCVALPARVGLIVIGGEGALALGGLAAAMMPQLAPALPPVAMLALMAVAAMITGGLWIALCGSLRQWRAVNETISSLLMSYLAVALFKHLVEGPLRDPASLNKPSTLPLPEADMLQSMPWLDVHWGLAWGAVACVAAWVFLRHSVAGFAMGIVGGNVRTARLVGLPVNRLILLACGMGGAAAGLAGMFEVAAVHGSANSALLAGYGFSGILVAFAARQNPLAIIVCAVVIGGVEASGSLLQRRLDLPDATTLVLQGLLFCNLLAWEAVTGRLAALKLRWQQQAHPAALAKEGSHA</sequence>
<dbReference type="GO" id="GO:0005886">
    <property type="term" value="C:plasma membrane"/>
    <property type="evidence" value="ECO:0007669"/>
    <property type="project" value="UniProtKB-SubCell"/>
</dbReference>
<keyword evidence="2" id="KW-1003">Cell membrane</keyword>
<dbReference type="InterPro" id="IPR001851">
    <property type="entry name" value="ABC_transp_permease"/>
</dbReference>
<dbReference type="PANTHER" id="PTHR47089:SF1">
    <property type="entry name" value="GUANOSINE ABC TRANSPORTER PERMEASE PROTEIN NUPP"/>
    <property type="match status" value="1"/>
</dbReference>
<feature type="transmembrane region" description="Helical" evidence="6">
    <location>
        <begin position="168"/>
        <end position="186"/>
    </location>
</feature>
<keyword evidence="5 6" id="KW-0472">Membrane</keyword>
<evidence type="ECO:0000256" key="2">
    <source>
        <dbReference type="ARBA" id="ARBA00022475"/>
    </source>
</evidence>
<proteinExistence type="predicted"/>
<dbReference type="EMBL" id="NJGU01000018">
    <property type="protein sequence ID" value="OWY26527.1"/>
    <property type="molecule type" value="Genomic_DNA"/>
</dbReference>
<accession>A0A246WK47</accession>
<feature type="transmembrane region" description="Helical" evidence="6">
    <location>
        <begin position="286"/>
        <end position="309"/>
    </location>
</feature>
<evidence type="ECO:0000256" key="4">
    <source>
        <dbReference type="ARBA" id="ARBA00022989"/>
    </source>
</evidence>
<name>A0A246WK47_9BURK</name>
<dbReference type="GO" id="GO:0022857">
    <property type="term" value="F:transmembrane transporter activity"/>
    <property type="evidence" value="ECO:0007669"/>
    <property type="project" value="InterPro"/>
</dbReference>
<evidence type="ECO:0000313" key="8">
    <source>
        <dbReference type="Proteomes" id="UP000197596"/>
    </source>
</evidence>
<feature type="transmembrane region" description="Helical" evidence="6">
    <location>
        <begin position="34"/>
        <end position="57"/>
    </location>
</feature>
<reference evidence="7 8" key="1">
    <citation type="submission" date="2017-06" db="EMBL/GenBank/DDBJ databases">
        <title>Herbaspirillum phytohormonus sp. nov., isolated from the root nodule of Robinia pseudoacacia in lead-zinc mine.</title>
        <authorList>
            <person name="Fan M."/>
            <person name="Lin Y."/>
        </authorList>
    </citation>
    <scope>NUCLEOTIDE SEQUENCE [LARGE SCALE GENOMIC DNA]</scope>
    <source>
        <strain evidence="7 8">HZ10</strain>
    </source>
</reference>
<feature type="transmembrane region" description="Helical" evidence="6">
    <location>
        <begin position="347"/>
        <end position="369"/>
    </location>
</feature>
<evidence type="ECO:0000313" key="7">
    <source>
        <dbReference type="EMBL" id="OWY26527.1"/>
    </source>
</evidence>
<evidence type="ECO:0000256" key="1">
    <source>
        <dbReference type="ARBA" id="ARBA00004651"/>
    </source>
</evidence>
<evidence type="ECO:0000256" key="6">
    <source>
        <dbReference type="SAM" id="Phobius"/>
    </source>
</evidence>
<feature type="transmembrane region" description="Helical" evidence="6">
    <location>
        <begin position="131"/>
        <end position="156"/>
    </location>
</feature>
<organism evidence="7 8">
    <name type="scientific">Herbaspirillum robiniae</name>
    <dbReference type="NCBI Taxonomy" id="2014887"/>
    <lineage>
        <taxon>Bacteria</taxon>
        <taxon>Pseudomonadati</taxon>
        <taxon>Pseudomonadota</taxon>
        <taxon>Betaproteobacteria</taxon>
        <taxon>Burkholderiales</taxon>
        <taxon>Oxalobacteraceae</taxon>
        <taxon>Herbaspirillum</taxon>
    </lineage>
</organism>
<feature type="transmembrane region" description="Helical" evidence="6">
    <location>
        <begin position="257"/>
        <end position="280"/>
    </location>
</feature>
<dbReference type="PANTHER" id="PTHR47089">
    <property type="entry name" value="ABC TRANSPORTER, PERMEASE PROTEIN"/>
    <property type="match status" value="1"/>
</dbReference>
<feature type="transmembrane region" description="Helical" evidence="6">
    <location>
        <begin position="88"/>
        <end position="111"/>
    </location>
</feature>
<feature type="transmembrane region" description="Helical" evidence="6">
    <location>
        <begin position="218"/>
        <end position="236"/>
    </location>
</feature>
<dbReference type="CDD" id="cd06580">
    <property type="entry name" value="TM_PBP1_transp_TpRbsC_like"/>
    <property type="match status" value="1"/>
</dbReference>
<dbReference type="RefSeq" id="WP_088752715.1">
    <property type="nucleotide sequence ID" value="NZ_NJGU01000018.1"/>
</dbReference>
<dbReference type="AlphaFoldDB" id="A0A246WK47"/>
<comment type="caution">
    <text evidence="7">The sequence shown here is derived from an EMBL/GenBank/DDBJ whole genome shotgun (WGS) entry which is preliminary data.</text>
</comment>